<keyword evidence="5 6" id="KW-0676">Redox-active center</keyword>
<dbReference type="AlphaFoldDB" id="A0A6I6EDI0"/>
<dbReference type="Gene3D" id="3.40.30.10">
    <property type="entry name" value="Glutaredoxin"/>
    <property type="match status" value="1"/>
</dbReference>
<organism evidence="8 9">
    <name type="scientific">Thermochromatium tepidum ATCC 43061</name>
    <dbReference type="NCBI Taxonomy" id="316276"/>
    <lineage>
        <taxon>Bacteria</taxon>
        <taxon>Pseudomonadati</taxon>
        <taxon>Pseudomonadota</taxon>
        <taxon>Gammaproteobacteria</taxon>
        <taxon>Chromatiales</taxon>
        <taxon>Chromatiaceae</taxon>
        <taxon>Thermochromatium</taxon>
    </lineage>
</organism>
<dbReference type="SUPFAM" id="SSF52833">
    <property type="entry name" value="Thioredoxin-like"/>
    <property type="match status" value="1"/>
</dbReference>
<dbReference type="InterPro" id="IPR036249">
    <property type="entry name" value="Thioredoxin-like_sf"/>
</dbReference>
<dbReference type="OrthoDB" id="9814618at2"/>
<comment type="function">
    <text evidence="6">Has a glutathione-disulfide oxidoreductase activity in the presence of NADPH and glutathione reductase. Reduces low molecular weight disulfides and proteins.</text>
</comment>
<evidence type="ECO:0000259" key="7">
    <source>
        <dbReference type="Pfam" id="PF00462"/>
    </source>
</evidence>
<evidence type="ECO:0000313" key="9">
    <source>
        <dbReference type="Proteomes" id="UP000426424"/>
    </source>
</evidence>
<dbReference type="GO" id="GO:0015038">
    <property type="term" value="F:glutathione disulfide oxidoreductase activity"/>
    <property type="evidence" value="ECO:0007669"/>
    <property type="project" value="UniProtKB-UniRule"/>
</dbReference>
<evidence type="ECO:0000256" key="3">
    <source>
        <dbReference type="ARBA" id="ARBA00022982"/>
    </source>
</evidence>
<dbReference type="Pfam" id="PF00462">
    <property type="entry name" value="Glutaredoxin"/>
    <property type="match status" value="1"/>
</dbReference>
<accession>A0A6I6EDI0</accession>
<keyword evidence="9" id="KW-1185">Reference proteome</keyword>
<evidence type="ECO:0000256" key="5">
    <source>
        <dbReference type="ARBA" id="ARBA00023284"/>
    </source>
</evidence>
<keyword evidence="4" id="KW-1015">Disulfide bond</keyword>
<dbReference type="Proteomes" id="UP000426424">
    <property type="component" value="Chromosome"/>
</dbReference>
<dbReference type="PROSITE" id="PS00195">
    <property type="entry name" value="GLUTAREDOXIN_1"/>
    <property type="match status" value="1"/>
</dbReference>
<dbReference type="RefSeq" id="WP_153975213.1">
    <property type="nucleotide sequence ID" value="NZ_CP039268.1"/>
</dbReference>
<evidence type="ECO:0000256" key="4">
    <source>
        <dbReference type="ARBA" id="ARBA00023157"/>
    </source>
</evidence>
<dbReference type="GO" id="GO:0009055">
    <property type="term" value="F:electron transfer activity"/>
    <property type="evidence" value="ECO:0007669"/>
    <property type="project" value="TreeGrafter"/>
</dbReference>
<dbReference type="InterPro" id="IPR002109">
    <property type="entry name" value="Glutaredoxin"/>
</dbReference>
<dbReference type="SMR" id="A0A6I6EDI0"/>
<dbReference type="InterPro" id="IPR014025">
    <property type="entry name" value="Glutaredoxin_subgr"/>
</dbReference>
<proteinExistence type="inferred from homology"/>
<dbReference type="KEGG" id="ttp:E6P07_08530"/>
<dbReference type="PROSITE" id="PS51354">
    <property type="entry name" value="GLUTAREDOXIN_2"/>
    <property type="match status" value="1"/>
</dbReference>
<feature type="domain" description="Glutaredoxin" evidence="7">
    <location>
        <begin position="4"/>
        <end position="63"/>
    </location>
</feature>
<comment type="similarity">
    <text evidence="1 6">Belongs to the glutaredoxin family.</text>
</comment>
<evidence type="ECO:0000256" key="6">
    <source>
        <dbReference type="RuleBase" id="RU364065"/>
    </source>
</evidence>
<evidence type="ECO:0000256" key="1">
    <source>
        <dbReference type="ARBA" id="ARBA00007787"/>
    </source>
</evidence>
<dbReference type="PRINTS" id="PR00160">
    <property type="entry name" value="GLUTAREDOXIN"/>
</dbReference>
<sequence>MPQVTVYTTQTCPYCDRARRLLKRKGVHFTEIPVDQDRARMTEMVERSGRHTVPQIFIDDFHVGGYDDMVLLDMEGELDERLGLDTDD</sequence>
<dbReference type="EMBL" id="CP039268">
    <property type="protein sequence ID" value="QGU33019.1"/>
    <property type="molecule type" value="Genomic_DNA"/>
</dbReference>
<reference evidence="8 9" key="1">
    <citation type="submission" date="2019-12" db="EMBL/GenBank/DDBJ databases">
        <title>The complete genome of the thermophilic, anoxygenic phototrophic gammaproteobacterium Thermochromatium tepidum.</title>
        <authorList>
            <person name="Sattley W.M."/>
            <person name="Swingley W.D."/>
            <person name="Burchell B.M."/>
            <person name="Gurbani S.A."/>
            <person name="Kujawa C.M."/>
            <person name="Nuccio D.A."/>
            <person name="Schladweiler J."/>
            <person name="Shaffer K.N."/>
            <person name="Stokes L.M."/>
            <person name="Touchman J.W."/>
            <person name="Blankenship R.E."/>
            <person name="Madigan M.T."/>
        </authorList>
    </citation>
    <scope>NUCLEOTIDE SEQUENCE [LARGE SCALE GENOMIC DNA]</scope>
    <source>
        <strain evidence="8 9">ATCC 43061</strain>
    </source>
</reference>
<dbReference type="NCBIfam" id="TIGR02181">
    <property type="entry name" value="GRX_bact"/>
    <property type="match status" value="1"/>
</dbReference>
<dbReference type="CDD" id="cd03418">
    <property type="entry name" value="GRX_GRXb_1_3_like"/>
    <property type="match status" value="1"/>
</dbReference>
<dbReference type="GO" id="GO:0045454">
    <property type="term" value="P:cell redox homeostasis"/>
    <property type="evidence" value="ECO:0007669"/>
    <property type="project" value="InterPro"/>
</dbReference>
<evidence type="ECO:0000256" key="2">
    <source>
        <dbReference type="ARBA" id="ARBA00022448"/>
    </source>
</evidence>
<gene>
    <name evidence="8" type="primary">grxC</name>
    <name evidence="8" type="ORF">E6P07_08530</name>
</gene>
<name>A0A6I6EDI0_THETI</name>
<keyword evidence="3 6" id="KW-0249">Electron transport</keyword>
<dbReference type="InterPro" id="IPR051548">
    <property type="entry name" value="Grx-like_ET"/>
</dbReference>
<dbReference type="PANTHER" id="PTHR34386">
    <property type="entry name" value="GLUTAREDOXIN"/>
    <property type="match status" value="1"/>
</dbReference>
<dbReference type="InterPro" id="IPR011900">
    <property type="entry name" value="GRX_bact"/>
</dbReference>
<evidence type="ECO:0000313" key="8">
    <source>
        <dbReference type="EMBL" id="QGU33019.1"/>
    </source>
</evidence>
<dbReference type="PANTHER" id="PTHR34386:SF1">
    <property type="entry name" value="GLUTAREDOXIN-LIKE PROTEIN NRDH"/>
    <property type="match status" value="1"/>
</dbReference>
<keyword evidence="6" id="KW-0963">Cytoplasm</keyword>
<protein>
    <recommendedName>
        <fullName evidence="6">Glutaredoxin</fullName>
    </recommendedName>
</protein>
<dbReference type="InterPro" id="IPR011767">
    <property type="entry name" value="GLR_AS"/>
</dbReference>
<keyword evidence="2 6" id="KW-0813">Transport</keyword>